<comment type="subunit">
    <text evidence="4">Component of the RNA polymerase III (Pol III) complex.</text>
</comment>
<evidence type="ECO:0000256" key="5">
    <source>
        <dbReference type="SAM" id="MobiDB-lite"/>
    </source>
</evidence>
<evidence type="ECO:0000256" key="1">
    <source>
        <dbReference type="ARBA" id="ARBA00004123"/>
    </source>
</evidence>
<keyword evidence="8" id="KW-0240">DNA-directed RNA polymerase</keyword>
<evidence type="ECO:0000313" key="7">
    <source>
        <dbReference type="EMBL" id="RWS12689.1"/>
    </source>
</evidence>
<feature type="compositionally biased region" description="Basic and acidic residues" evidence="5">
    <location>
        <begin position="143"/>
        <end position="154"/>
    </location>
</feature>
<dbReference type="OrthoDB" id="5377312at2759"/>
<keyword evidence="3 4" id="KW-0539">Nucleus</keyword>
<dbReference type="Proteomes" id="UP000285301">
    <property type="component" value="Unassembled WGS sequence"/>
</dbReference>
<dbReference type="GO" id="GO:0006383">
    <property type="term" value="P:transcription by RNA polymerase III"/>
    <property type="evidence" value="ECO:0007669"/>
    <property type="project" value="UniProtKB-UniRule"/>
</dbReference>
<protein>
    <recommendedName>
        <fullName evidence="4">DNA-directed RNA polymerase III subunit</fullName>
    </recommendedName>
</protein>
<dbReference type="PANTHER" id="PTHR15367">
    <property type="entry name" value="DNA-DIRECTED RNA POLYMERASE III"/>
    <property type="match status" value="1"/>
</dbReference>
<dbReference type="PIRSF" id="PIRSF000777">
    <property type="entry name" value="RNA_polIII_C31"/>
    <property type="match status" value="1"/>
</dbReference>
<dbReference type="Pfam" id="PF11705">
    <property type="entry name" value="RNA_pol_3_Rpc31"/>
    <property type="match status" value="1"/>
</dbReference>
<feature type="region of interest" description="Disordered" evidence="5">
    <location>
        <begin position="184"/>
        <end position="203"/>
    </location>
</feature>
<name>A0A3S3Q3G7_9ACAR</name>
<keyword evidence="9" id="KW-1185">Reference proteome</keyword>
<dbReference type="AlphaFoldDB" id="A0A3S3Q3G7"/>
<feature type="region of interest" description="Disordered" evidence="5">
    <location>
        <begin position="143"/>
        <end position="177"/>
    </location>
</feature>
<gene>
    <name evidence="8" type="ORF">B4U79_03473</name>
    <name evidence="7" type="ORF">B4U79_14589</name>
    <name evidence="6" type="ORF">B4U79_14933</name>
</gene>
<comment type="subcellular location">
    <subcellularLocation>
        <location evidence="1 4">Nucleus</location>
    </subcellularLocation>
</comment>
<evidence type="ECO:0000256" key="2">
    <source>
        <dbReference type="ARBA" id="ARBA00008352"/>
    </source>
</evidence>
<proteinExistence type="inferred from homology"/>
<organism evidence="8 9">
    <name type="scientific">Dinothrombium tinctorium</name>
    <dbReference type="NCBI Taxonomy" id="1965070"/>
    <lineage>
        <taxon>Eukaryota</taxon>
        <taxon>Metazoa</taxon>
        <taxon>Ecdysozoa</taxon>
        <taxon>Arthropoda</taxon>
        <taxon>Chelicerata</taxon>
        <taxon>Arachnida</taxon>
        <taxon>Acari</taxon>
        <taxon>Acariformes</taxon>
        <taxon>Trombidiformes</taxon>
        <taxon>Prostigmata</taxon>
        <taxon>Anystina</taxon>
        <taxon>Parasitengona</taxon>
        <taxon>Trombidioidea</taxon>
        <taxon>Trombidiidae</taxon>
        <taxon>Dinothrombium</taxon>
    </lineage>
</organism>
<dbReference type="EMBL" id="NCKU01001227">
    <property type="protein sequence ID" value="RWS12689.1"/>
    <property type="molecule type" value="Genomic_DNA"/>
</dbReference>
<accession>A0A3S3Q3G7</accession>
<dbReference type="InterPro" id="IPR024661">
    <property type="entry name" value="RNA_pol_III_Rpc31"/>
</dbReference>
<feature type="compositionally biased region" description="Acidic residues" evidence="5">
    <location>
        <begin position="189"/>
        <end position="203"/>
    </location>
</feature>
<evidence type="ECO:0000313" key="9">
    <source>
        <dbReference type="Proteomes" id="UP000285301"/>
    </source>
</evidence>
<evidence type="ECO:0000256" key="4">
    <source>
        <dbReference type="PIRNR" id="PIRNR000777"/>
    </source>
</evidence>
<dbReference type="EMBL" id="NCKU01001052">
    <property type="protein sequence ID" value="RWS13240.1"/>
    <property type="molecule type" value="Genomic_DNA"/>
</dbReference>
<dbReference type="GO" id="GO:0005666">
    <property type="term" value="C:RNA polymerase III complex"/>
    <property type="evidence" value="ECO:0007669"/>
    <property type="project" value="UniProtKB-UniRule"/>
</dbReference>
<evidence type="ECO:0000313" key="8">
    <source>
        <dbReference type="EMBL" id="RWS13240.1"/>
    </source>
</evidence>
<comment type="caution">
    <text evidence="8">The sequence shown here is derived from an EMBL/GenBank/DDBJ whole genome shotgun (WGS) entry which is preliminary data.</text>
</comment>
<feature type="compositionally biased region" description="Acidic residues" evidence="5">
    <location>
        <begin position="155"/>
        <end position="177"/>
    </location>
</feature>
<keyword evidence="8" id="KW-0804">Transcription</keyword>
<reference evidence="8" key="2">
    <citation type="submission" date="2018-11" db="EMBL/GenBank/DDBJ databases">
        <title>Trombidioid mite genomics.</title>
        <authorList>
            <person name="Dong X."/>
        </authorList>
    </citation>
    <scope>NUCLEOTIDE SEQUENCE</scope>
    <source>
        <strain evidence="8">UoL-WK</strain>
    </source>
</reference>
<dbReference type="PANTHER" id="PTHR15367:SF2">
    <property type="entry name" value="DNA-DIRECTED RNA POLYMERASE III SUBUNIT"/>
    <property type="match status" value="1"/>
</dbReference>
<dbReference type="EMBL" id="NCKU01001228">
    <property type="protein sequence ID" value="RWS12684.1"/>
    <property type="molecule type" value="Genomic_DNA"/>
</dbReference>
<evidence type="ECO:0000313" key="6">
    <source>
        <dbReference type="EMBL" id="RWS12684.1"/>
    </source>
</evidence>
<comment type="function">
    <text evidence="4">DNA-dependent RNA polymerase catalyzes the transcription of DNA into RNA using the four ribonucleoside triphosphates as substrates. Specific peripheric component of RNA polymerase III which synthesizes small RNAs, such as 5S rRNA and tRNAs.</text>
</comment>
<sequence>MAGRGKGRGKGLSFNLETFGLKSSDFIQTRALEPPSLYPPLLFKPVALNTTEVDNYLIAVKQELRLHFKNSRFYLDSRKAKNAVVKYSDKYENIINKSATCETVADLDCRLFPEEIRQKKTRIVRKKAKSEIDVTKKLERLKDDEEVEKEKSESGEEEEQNEEVTENVEEEIEEETDYALSYFDNGEGYLEDSDDYLDEGPTY</sequence>
<evidence type="ECO:0000256" key="3">
    <source>
        <dbReference type="ARBA" id="ARBA00023242"/>
    </source>
</evidence>
<comment type="similarity">
    <text evidence="2 4">Belongs to the eukaryotic RPC7 RNA polymerase subunit family.</text>
</comment>
<reference evidence="8 9" key="1">
    <citation type="journal article" date="2018" name="Gigascience">
        <title>Genomes of trombidid mites reveal novel predicted allergens and laterally-transferred genes associated with secondary metabolism.</title>
        <authorList>
            <person name="Dong X."/>
            <person name="Chaisiri K."/>
            <person name="Xia D."/>
            <person name="Armstrong S.D."/>
            <person name="Fang Y."/>
            <person name="Donnelly M.J."/>
            <person name="Kadowaki T."/>
            <person name="McGarry J.W."/>
            <person name="Darby A.C."/>
            <person name="Makepeace B.L."/>
        </authorList>
    </citation>
    <scope>NUCLEOTIDE SEQUENCE [LARGE SCALE GENOMIC DNA]</scope>
    <source>
        <strain evidence="8">UoL-WK</strain>
    </source>
</reference>
<dbReference type="STRING" id="1965070.A0A3S3Q3G7"/>